<dbReference type="InterPro" id="IPR028082">
    <property type="entry name" value="Peripla_BP_I"/>
</dbReference>
<evidence type="ECO:0000256" key="2">
    <source>
        <dbReference type="ARBA" id="ARBA00008610"/>
    </source>
</evidence>
<comment type="similarity">
    <text evidence="2">Belongs to the BMP lipoprotein family.</text>
</comment>
<dbReference type="EMBL" id="DXHQ01000020">
    <property type="protein sequence ID" value="HIW08088.1"/>
    <property type="molecule type" value="Genomic_DNA"/>
</dbReference>
<evidence type="ECO:0000256" key="1">
    <source>
        <dbReference type="ARBA" id="ARBA00004193"/>
    </source>
</evidence>
<dbReference type="PROSITE" id="PS51318">
    <property type="entry name" value="TAT"/>
    <property type="match status" value="1"/>
</dbReference>
<dbReference type="Proteomes" id="UP000823933">
    <property type="component" value="Unassembled WGS sequence"/>
</dbReference>
<sequence length="395" mass="41633">MISRRKFMAVAGAAAAVSVLAACGSSSSSTASSTASSAASSTASSAASSEAAAESVVSYVALCCDTGTIDDESFNQACWTAVQNYMGDNCQYYIPEADASDEDRETMIRQAVNDGADTVVCVGYLYGASLAWAAEQYPDIRFIAIDVTQADIGTDAIPANCYCITFKEEQAGYLAGYAIAKDGFTHLGFLGGMAVPAVIRYGYGFVQGVDAAAQETGNAVDINYFYGGQFYGDANITSRMEGWYTNGTEVVFACGGGIYTSALEAAIKSNGYIIGVDVDQNYIGANGVADGTYEYNPFITSAMKELTFAVESALGDIDEGEWETIAATNGNFGLQEGDYVGLPTAEGSWNFRTFTVEEYEAVKEKVASGEIVIDNSSEDSVKPVTSELVTVNYVQ</sequence>
<feature type="domain" description="ABC transporter substrate-binding protein PnrA-like" evidence="8">
    <location>
        <begin position="63"/>
        <end position="374"/>
    </location>
</feature>
<protein>
    <submittedName>
        <fullName evidence="9">BMP family ABC transporter substrate-binding protein</fullName>
    </submittedName>
</protein>
<name>A0A9D1TVA0_9FIRM</name>
<evidence type="ECO:0000256" key="6">
    <source>
        <dbReference type="ARBA" id="ARBA00023288"/>
    </source>
</evidence>
<dbReference type="CDD" id="cd06354">
    <property type="entry name" value="PBP1_PrnA-like"/>
    <property type="match status" value="1"/>
</dbReference>
<dbReference type="GO" id="GO:0005886">
    <property type="term" value="C:plasma membrane"/>
    <property type="evidence" value="ECO:0007669"/>
    <property type="project" value="UniProtKB-SubCell"/>
</dbReference>
<keyword evidence="5" id="KW-0472">Membrane</keyword>
<dbReference type="InterPro" id="IPR050957">
    <property type="entry name" value="BMP_lipoprotein"/>
</dbReference>
<accession>A0A9D1TVA0</accession>
<evidence type="ECO:0000256" key="3">
    <source>
        <dbReference type="ARBA" id="ARBA00022475"/>
    </source>
</evidence>
<dbReference type="PANTHER" id="PTHR34296">
    <property type="entry name" value="TRANSCRIPTIONAL ACTIVATOR PROTEIN MED"/>
    <property type="match status" value="1"/>
</dbReference>
<proteinExistence type="inferred from homology"/>
<dbReference type="PANTHER" id="PTHR34296:SF2">
    <property type="entry name" value="ABC TRANSPORTER GUANOSINE-BINDING PROTEIN NUPN"/>
    <property type="match status" value="1"/>
</dbReference>
<evidence type="ECO:0000259" key="8">
    <source>
        <dbReference type="Pfam" id="PF02608"/>
    </source>
</evidence>
<dbReference type="PROSITE" id="PS51257">
    <property type="entry name" value="PROKAR_LIPOPROTEIN"/>
    <property type="match status" value="1"/>
</dbReference>
<evidence type="ECO:0000256" key="5">
    <source>
        <dbReference type="ARBA" id="ARBA00023136"/>
    </source>
</evidence>
<comment type="subcellular location">
    <subcellularLocation>
        <location evidence="1">Cell membrane</location>
        <topology evidence="1">Lipid-anchor</topology>
    </subcellularLocation>
</comment>
<feature type="signal peptide" evidence="7">
    <location>
        <begin position="1"/>
        <end position="21"/>
    </location>
</feature>
<organism evidence="9 10">
    <name type="scientific">Candidatus Faecalibacterium intestinigallinarum</name>
    <dbReference type="NCBI Taxonomy" id="2838581"/>
    <lineage>
        <taxon>Bacteria</taxon>
        <taxon>Bacillati</taxon>
        <taxon>Bacillota</taxon>
        <taxon>Clostridia</taxon>
        <taxon>Eubacteriales</taxon>
        <taxon>Oscillospiraceae</taxon>
        <taxon>Faecalibacterium</taxon>
    </lineage>
</organism>
<evidence type="ECO:0000313" key="10">
    <source>
        <dbReference type="Proteomes" id="UP000823933"/>
    </source>
</evidence>
<evidence type="ECO:0000313" key="9">
    <source>
        <dbReference type="EMBL" id="HIW08088.1"/>
    </source>
</evidence>
<reference evidence="9" key="2">
    <citation type="submission" date="2021-04" db="EMBL/GenBank/DDBJ databases">
        <authorList>
            <person name="Gilroy R."/>
        </authorList>
    </citation>
    <scope>NUCLEOTIDE SEQUENCE</scope>
    <source>
        <strain evidence="9">ChiHcolR34-3080</strain>
    </source>
</reference>
<feature type="chain" id="PRO_5039432614" evidence="7">
    <location>
        <begin position="22"/>
        <end position="395"/>
    </location>
</feature>
<gene>
    <name evidence="9" type="ORF">H9890_01640</name>
</gene>
<dbReference type="InterPro" id="IPR003760">
    <property type="entry name" value="PnrA-like"/>
</dbReference>
<dbReference type="Gene3D" id="3.40.50.2300">
    <property type="match status" value="2"/>
</dbReference>
<keyword evidence="6" id="KW-0449">Lipoprotein</keyword>
<keyword evidence="4 7" id="KW-0732">Signal</keyword>
<evidence type="ECO:0000256" key="7">
    <source>
        <dbReference type="SAM" id="SignalP"/>
    </source>
</evidence>
<dbReference type="SUPFAM" id="SSF53822">
    <property type="entry name" value="Periplasmic binding protein-like I"/>
    <property type="match status" value="1"/>
</dbReference>
<reference evidence="9" key="1">
    <citation type="journal article" date="2021" name="PeerJ">
        <title>Extensive microbial diversity within the chicken gut microbiome revealed by metagenomics and culture.</title>
        <authorList>
            <person name="Gilroy R."/>
            <person name="Ravi A."/>
            <person name="Getino M."/>
            <person name="Pursley I."/>
            <person name="Horton D.L."/>
            <person name="Alikhan N.F."/>
            <person name="Baker D."/>
            <person name="Gharbi K."/>
            <person name="Hall N."/>
            <person name="Watson M."/>
            <person name="Adriaenssens E.M."/>
            <person name="Foster-Nyarko E."/>
            <person name="Jarju S."/>
            <person name="Secka A."/>
            <person name="Antonio M."/>
            <person name="Oren A."/>
            <person name="Chaudhuri R.R."/>
            <person name="La Ragione R."/>
            <person name="Hildebrand F."/>
            <person name="Pallen M.J."/>
        </authorList>
    </citation>
    <scope>NUCLEOTIDE SEQUENCE</scope>
    <source>
        <strain evidence="9">ChiHcolR34-3080</strain>
    </source>
</reference>
<evidence type="ECO:0000256" key="4">
    <source>
        <dbReference type="ARBA" id="ARBA00022729"/>
    </source>
</evidence>
<dbReference type="InterPro" id="IPR006311">
    <property type="entry name" value="TAT_signal"/>
</dbReference>
<dbReference type="AlphaFoldDB" id="A0A9D1TVA0"/>
<comment type="caution">
    <text evidence="9">The sequence shown here is derived from an EMBL/GenBank/DDBJ whole genome shotgun (WGS) entry which is preliminary data.</text>
</comment>
<dbReference type="Pfam" id="PF02608">
    <property type="entry name" value="Bmp"/>
    <property type="match status" value="1"/>
</dbReference>
<keyword evidence="3" id="KW-1003">Cell membrane</keyword>